<dbReference type="InterPro" id="IPR009543">
    <property type="entry name" value="VPS13_VAB"/>
</dbReference>
<comment type="caution">
    <text evidence="8">The sequence shown here is derived from an EMBL/GenBank/DDBJ whole genome shotgun (WGS) entry which is preliminary data.</text>
</comment>
<dbReference type="InterPro" id="IPR026847">
    <property type="entry name" value="VPS13"/>
</dbReference>
<accession>A0AAV3P857</accession>
<dbReference type="Pfam" id="PF25037">
    <property type="entry name" value="VPS13_C"/>
    <property type="match status" value="1"/>
</dbReference>
<organism evidence="8 9">
    <name type="scientific">Lithospermum erythrorhizon</name>
    <name type="common">Purple gromwell</name>
    <name type="synonym">Lithospermum officinale var. erythrorhizon</name>
    <dbReference type="NCBI Taxonomy" id="34254"/>
    <lineage>
        <taxon>Eukaryota</taxon>
        <taxon>Viridiplantae</taxon>
        <taxon>Streptophyta</taxon>
        <taxon>Embryophyta</taxon>
        <taxon>Tracheophyta</taxon>
        <taxon>Spermatophyta</taxon>
        <taxon>Magnoliopsida</taxon>
        <taxon>eudicotyledons</taxon>
        <taxon>Gunneridae</taxon>
        <taxon>Pentapetalae</taxon>
        <taxon>asterids</taxon>
        <taxon>lamiids</taxon>
        <taxon>Boraginales</taxon>
        <taxon>Boraginaceae</taxon>
        <taxon>Boraginoideae</taxon>
        <taxon>Lithospermeae</taxon>
        <taxon>Lithospermum</taxon>
    </lineage>
</organism>
<proteinExistence type="inferred from homology"/>
<dbReference type="GO" id="GO:0006869">
    <property type="term" value="P:lipid transport"/>
    <property type="evidence" value="ECO:0007669"/>
    <property type="project" value="UniProtKB-KW"/>
</dbReference>
<keyword evidence="3" id="KW-0445">Lipid transport</keyword>
<feature type="compositionally biased region" description="Basic and acidic residues" evidence="4">
    <location>
        <begin position="2109"/>
        <end position="2123"/>
    </location>
</feature>
<keyword evidence="2" id="KW-0813">Transport</keyword>
<dbReference type="PANTHER" id="PTHR16166:SF143">
    <property type="entry name" value="PROTEIN SORTING-ASSOCIATED PROTEIN, PUTATIVE (DUF1162)-RELATED"/>
    <property type="match status" value="1"/>
</dbReference>
<feature type="domain" description="Intermembrane lipid transfer protein VPS13-like C-terminal" evidence="7">
    <location>
        <begin position="3392"/>
        <end position="3461"/>
    </location>
</feature>
<comment type="similarity">
    <text evidence="1">Belongs to the VPS13 family.</text>
</comment>
<reference evidence="8 9" key="1">
    <citation type="submission" date="2024-01" db="EMBL/GenBank/DDBJ databases">
        <title>The complete chloroplast genome sequence of Lithospermum erythrorhizon: insights into the phylogenetic relationship among Boraginaceae species and the maternal lineages of purple gromwells.</title>
        <authorList>
            <person name="Okada T."/>
            <person name="Watanabe K."/>
        </authorList>
    </citation>
    <scope>NUCLEOTIDE SEQUENCE [LARGE SCALE GENOMIC DNA]</scope>
</reference>
<evidence type="ECO:0000313" key="8">
    <source>
        <dbReference type="EMBL" id="GAA0147317.1"/>
    </source>
</evidence>
<dbReference type="PANTHER" id="PTHR16166">
    <property type="entry name" value="VACUOLAR PROTEIN SORTING-ASSOCIATED PROTEIN VPS13"/>
    <property type="match status" value="1"/>
</dbReference>
<evidence type="ECO:0000259" key="5">
    <source>
        <dbReference type="Pfam" id="PF12624"/>
    </source>
</evidence>
<evidence type="ECO:0000313" key="9">
    <source>
        <dbReference type="Proteomes" id="UP001454036"/>
    </source>
</evidence>
<evidence type="ECO:0000256" key="1">
    <source>
        <dbReference type="ARBA" id="ARBA00006545"/>
    </source>
</evidence>
<evidence type="ECO:0000259" key="7">
    <source>
        <dbReference type="Pfam" id="PF25037"/>
    </source>
</evidence>
<dbReference type="GO" id="GO:0006623">
    <property type="term" value="P:protein targeting to vacuole"/>
    <property type="evidence" value="ECO:0007669"/>
    <property type="project" value="TreeGrafter"/>
</dbReference>
<evidence type="ECO:0000256" key="4">
    <source>
        <dbReference type="SAM" id="MobiDB-lite"/>
    </source>
</evidence>
<dbReference type="Proteomes" id="UP001454036">
    <property type="component" value="Unassembled WGS sequence"/>
</dbReference>
<feature type="domain" description="Chorein N-terminal" evidence="5">
    <location>
        <begin position="1"/>
        <end position="885"/>
    </location>
</feature>
<dbReference type="EMBL" id="BAABME010001064">
    <property type="protein sequence ID" value="GAA0147317.1"/>
    <property type="molecule type" value="Genomic_DNA"/>
</dbReference>
<dbReference type="Pfam" id="PF25036">
    <property type="entry name" value="VPS13_VAB"/>
    <property type="match status" value="2"/>
</dbReference>
<evidence type="ECO:0000256" key="2">
    <source>
        <dbReference type="ARBA" id="ARBA00022448"/>
    </source>
</evidence>
<keyword evidence="9" id="KW-1185">Reference proteome</keyword>
<gene>
    <name evidence="8" type="ORF">LIER_07048</name>
</gene>
<evidence type="ECO:0000259" key="6">
    <source>
        <dbReference type="Pfam" id="PF25036"/>
    </source>
</evidence>
<feature type="region of interest" description="Disordered" evidence="4">
    <location>
        <begin position="2105"/>
        <end position="2127"/>
    </location>
</feature>
<feature type="domain" description="Vacuolar protein sorting-associated protein 13 VPS13 adaptor binding" evidence="6">
    <location>
        <begin position="2542"/>
        <end position="2811"/>
    </location>
</feature>
<dbReference type="GO" id="GO:0045053">
    <property type="term" value="P:protein retention in Golgi apparatus"/>
    <property type="evidence" value="ECO:0007669"/>
    <property type="project" value="TreeGrafter"/>
</dbReference>
<evidence type="ECO:0000256" key="3">
    <source>
        <dbReference type="ARBA" id="ARBA00023055"/>
    </source>
</evidence>
<feature type="domain" description="Vacuolar protein sorting-associated protein 13 VPS13 adaptor binding" evidence="6">
    <location>
        <begin position="2139"/>
        <end position="2440"/>
    </location>
</feature>
<dbReference type="Pfam" id="PF12624">
    <property type="entry name" value="VPS13_N"/>
    <property type="match status" value="1"/>
</dbReference>
<sequence length="3585" mass="400976">MFEGLVRQLLLGYLGQYIKDIQREQLKITLWNEEVLLENVDLILEAFDYLQLPIALRKGNVGKLSIRIPWKKLGWDPIIIILEDVEICAGQREDKEWTAETIERREFAGKKAKLAAAELAKLSRRVCDNQTGKSFISYITAKILDGIQVTIRNVHVQYMHMSEVPHKKYWASLLFLDVQIRSIPLTWLTNLCTTTYRAFKSLIPQGALLPRNTVHASYIGRVIIVLLHAVDSCVLNLFYYRALLYLGAQVNKLIEVHGLEFYCTGHHQADHDLLMVDGAVHGSKQYEDKIHSHILAPLDMTVFLSVNRSGKLENDAPQYSVNVELSRLVIFLDEIQLQQILTVYDYLSICQLREKYGRYRPWRSPLEKKPKGWQIAWWQYAQRSVLWDVRKRLRKNSWKYLGDQLNRRRKYVKLYKIKLKCLREDKVIDDDVLRELEEMEKEAEIDDILIYRSAAEHELEDYLENSFSGVGSSSLSSDKCLEDGRQTGKPRGWLNWLSRGMLGASGTDDSGHFSGVISDDVVQDIYEATKFHPTMSLNDDTAANVKIYLSLVKVTVREICATLRSIELGYAIAELLLEDIFIDCKVREESAAVLASVNSARLLNPLDKEAILSARRDECKVEHAFVNIQMDVLSPNSDRSSLVKVGIQPLEILCNLQFMKNLSDFFDILKHLNFQHERILSSLNGIADTKARLLSKIEYVVSSRKKMLWDVRFSNILIVAPWKNAYSELHKLILEAREICYSSKVRVDSTHSDMQNSSQPWSELTSSTSDYLFSFQNQDLYDNFEICISNFEVKMIIPQSNGPLSLIDKSSVSLALVSCIISDEPSLKGLDVNMNVSSLLFHFSPKIYEAIMGLYIHSKGLYCMLDSAVSGNQSASGKIHSDKQILEHDSWFSLAANLESVSFEVDLESGKDSYILRISLQMLDVWFEKKELPECSTSTKAIKIVAYQKNVGDECLILSSVENLLLSVENPPNHESACQTRMASRDETLSEISVDTISLSDRFFLLHYQEYRTIDSVCPECRVIVNNIDLHCYPLIVGQLICFINRILSVSTKVVGNQDVSSKYVISAPGCQVEKLDISDIRASASSNEACILLKNFPFATVCNFGPIYTLEKSLIHPIPDWRKQAGLVEWLPRSTPLSTFMARDLSSPYSRRIRLASAADYMPHVCNDSSSVKVELSISCMKVYFHDSSCILGTLSLPAANSLFSDDLSDIFVSTVGTTFSSSLWASPVHDFLWGPVSPDLPPVLNLRVKKDAVGLEESALNLCFGIQHVSCTLSPDCLSTIIGYFALPDWSFGGTDQPVSGDLVDINPGNKMGIVYNVEILGSNLFTPTHFDVSQCLKLDIPQFYISFIGNGTKDVAMKEIPSDLLVMADKIADRSNCLNLFGRDLSLLFLLQKDGGFKSSEVGGGQHFDLISQLSADAWVRIPCVASSCPICIMAVVLNCQFIAEDERSVAGFNGLFDVINQFSIIDEEFKFYTGDVFQFRHLKKSLVDNPTYSQRTTPTVTEIRSCVRSMSVRLHQPVKDSITSDVSAHADMQFFLSADLVNDEPQLLDISFSSLALFSSLNSVKLAEASSSCPGSPVLDINFVKLARGGNKFDIYLPSLQIWLHIYDWGRIIDAVKYYSEELSKQSATDQLTNGLEFYPNDLARVSTIDVSLDSRESPSVSCSGTPEIIEKDNDLYLLGMEEAGITLHVPILLNDHAFSVFREYSVASENDLGNGNPGNQCGFVSFCMQTRCSELIIDHQTLKLKVNLEKASASVEFYSDNNRQMRHLLQLSQIILQANVVNYQMADMSIKLEIQCETLDGWITSHAICLWSSLQFELPEEGTSHLAFAMLELVIKLGKVTILLTDGKWSPGGPLLEIVFRNMILSSNVTEEGMKGLVESDLQVNFNNVDKVMWEPFLEPWNFQLKLDQKHGKTALLNNARTMDILVQSESQLNLNVTESLIEVISRTISMVEDSWGRTETDCPSKDSGFASYQMDKDQYPGSSAPYVIQNLTSLPLLFSVYKGQLHSEFLDLSLLPSQDINALEPGSSFPIYVNETPEEQLIRHLPSQSSDRLSDKLSLEAAHHYILIQLEGTSAPSGPISIDLVGHSYFEVNFSKSSSKSEVNNKDSARRDRKVESTGEGSLNTHEGFVVPVVVDVSVEQYTKLIRLYSTVVLLNSTPMPLEVRFDIPFGVSPKILDPVYPGQEFPLPLHLAEAGRVRCRPLGNTYLWSEAYSISGILSHENRISFLRPIVCYPSHPSSDPFRCCILVNAKCLPSAGKLKKGFPVVNSHENMGFTRSPDHIRHDSDTSKPRYIYWMTLSSPLVLKNYLPEAVSITIENGSVTRHASLSEVETSFSHVDSSHDLTITFHVHGFRSSIVKFPRGDIFNSTAKLDGTKYSLLETIMFDSESYSGRLYVNIEKIMDSLSGAREVCISVPFLLYNCTGFPLVVSDSLNETKGHGFTIPSCYNLDEQGMYIGRRNGLAVLSSNQDLHSIEVKEKPTMASQINHILERSTEGTSVRKPSSAFSSLLQANSITHRSDSNEILIPNSQEEYQTRSQMGLRCNSFAESKERTVDAFMYSPEADCSPNEVMVKISRGISGRVAGDVVNGPWSEPFPLVPPTGSITVLIPQPSSSQGHLVSVSASAAPFFGKTRIISFQHRQFSVYVISNACNKAFSYKQKGTGLVLHLEAGQHSTIEWTDTTRDLLVSVRFDEPGWQWSGCFLPDHLGDTQIKMRNFISGAVILIRIEVQSADMSFKEEKIVGRPTGDSGTHLILVSIDDTGFMPYRIDNFSKERIRVCQQRCESFETLVNAYTSCPYAWDEPCNPHRLIVEVPGERVVGSYALDDVKDFSPVHFPATLEKPERTLFISVHSEGAIKVLSIIDSTYHIKNDVNSNKLSFPKDKRNLDQKLEPYDHYKERITINVSFIGISLMNSFAEELLFACAEGVAIELMQSLEQQKFSLQISYLQIDNQLHNTPYPVILSFNSENKGQLANQIKMIDDPLRISASASGKVREPVFYLAIAKWRNKDTAPVSFEYISLRVADFHLDLEQDILISLIYFAKTISSRLQFRVLDNTESILHPVYPNFTSVSGASTMTPTNTVSSLRNKQYLNGKTSHDTNKSTLFALVVPIGAPWQQIHMLARQQKKIYIEQLDLEPINFSLSFSSSPWVLRNGVLTSGESLIHRGIMALADIEGAQIHLKHLSLSHQLASWESVQEILGRHYTRQFIHEMYKLFGSAGVLGNPIGFARSVGLGIKDFLSVPVRGLFKSPAGLVTGVAQGTTSLVSNTVYAVSDAATQFSKVAHKGIVAFTFDDQMVAKMDKQQKGTASQSKGLINGFFEGLTGLLQSPVRGAEKHGIPGVFSGVVLGVTGLVTRPAASILEVTGKTAQSIRNRSRSHLASQRFRVRLPRALSSESALRAYSWEEAIGTSILAEADEGMKLRDETLIMCKTLKQGGRFVVITYRLILVVSCSSLVDLGKPTFRGIPAEPEWVIERDIQLDSVIHADCNGEVVHIVASSSDTFLRQNNNNMQRRIGGGSRGNRWNSSQTLSPLFHIDVEFVYKDEADNFLAVLLATIEKAKEGGCGSAHFLHQSQLRQAS</sequence>
<dbReference type="InterPro" id="IPR056748">
    <property type="entry name" value="VPS13-like_C"/>
</dbReference>
<dbReference type="InterPro" id="IPR026854">
    <property type="entry name" value="VPS13_N"/>
</dbReference>
<name>A0AAV3P857_LITER</name>
<protein>
    <submittedName>
        <fullName evidence="8">Membrane traffic protein</fullName>
    </submittedName>
</protein>